<feature type="region of interest" description="Disordered" evidence="1">
    <location>
        <begin position="1"/>
        <end position="26"/>
    </location>
</feature>
<reference evidence="2 3" key="1">
    <citation type="journal article" date="2018" name="Nat. Ecol. Evol.">
        <title>Shark genomes provide insights into elasmobranch evolution and the origin of vertebrates.</title>
        <authorList>
            <person name="Hara Y"/>
            <person name="Yamaguchi K"/>
            <person name="Onimaru K"/>
            <person name="Kadota M"/>
            <person name="Koyanagi M"/>
            <person name="Keeley SD"/>
            <person name="Tatsumi K"/>
            <person name="Tanaka K"/>
            <person name="Motone F"/>
            <person name="Kageyama Y"/>
            <person name="Nozu R"/>
            <person name="Adachi N"/>
            <person name="Nishimura O"/>
            <person name="Nakagawa R"/>
            <person name="Tanegashima C"/>
            <person name="Kiyatake I"/>
            <person name="Matsumoto R"/>
            <person name="Murakumo K"/>
            <person name="Nishida K"/>
            <person name="Terakita A"/>
            <person name="Kuratani S"/>
            <person name="Sato K"/>
            <person name="Hyodo S Kuraku.S."/>
        </authorList>
    </citation>
    <scope>NUCLEOTIDE SEQUENCE [LARGE SCALE GENOMIC DNA]</scope>
</reference>
<dbReference type="OrthoDB" id="5963188at2759"/>
<dbReference type="Gene3D" id="6.20.60.10">
    <property type="match status" value="1"/>
</dbReference>
<evidence type="ECO:0000313" key="2">
    <source>
        <dbReference type="EMBL" id="GCC42552.1"/>
    </source>
</evidence>
<dbReference type="EMBL" id="BEZZ01087994">
    <property type="protein sequence ID" value="GCC42552.1"/>
    <property type="molecule type" value="Genomic_DNA"/>
</dbReference>
<protein>
    <submittedName>
        <fullName evidence="2">Uncharacterized protein</fullName>
    </submittedName>
</protein>
<feature type="non-terminal residue" evidence="2">
    <location>
        <position position="47"/>
    </location>
</feature>
<dbReference type="Proteomes" id="UP000287033">
    <property type="component" value="Unassembled WGS sequence"/>
</dbReference>
<keyword evidence="3" id="KW-1185">Reference proteome</keyword>
<evidence type="ECO:0000256" key="1">
    <source>
        <dbReference type="SAM" id="MobiDB-lite"/>
    </source>
</evidence>
<evidence type="ECO:0000313" key="3">
    <source>
        <dbReference type="Proteomes" id="UP000287033"/>
    </source>
</evidence>
<feature type="compositionally biased region" description="Polar residues" evidence="1">
    <location>
        <begin position="1"/>
        <end position="11"/>
    </location>
</feature>
<organism evidence="2 3">
    <name type="scientific">Chiloscyllium punctatum</name>
    <name type="common">Brownbanded bambooshark</name>
    <name type="synonym">Hemiscyllium punctatum</name>
    <dbReference type="NCBI Taxonomy" id="137246"/>
    <lineage>
        <taxon>Eukaryota</taxon>
        <taxon>Metazoa</taxon>
        <taxon>Chordata</taxon>
        <taxon>Craniata</taxon>
        <taxon>Vertebrata</taxon>
        <taxon>Chondrichthyes</taxon>
        <taxon>Elasmobranchii</taxon>
        <taxon>Galeomorphii</taxon>
        <taxon>Galeoidea</taxon>
        <taxon>Orectolobiformes</taxon>
        <taxon>Hemiscylliidae</taxon>
        <taxon>Chiloscyllium</taxon>
    </lineage>
</organism>
<sequence length="47" mass="5061">MTEPQSSSSLDSGGPATEPPFTHVPEFTFQPGEFDVVLCIDFIETTA</sequence>
<proteinExistence type="predicted"/>
<accession>A0A401TIS8</accession>
<comment type="caution">
    <text evidence="2">The sequence shown here is derived from an EMBL/GenBank/DDBJ whole genome shotgun (WGS) entry which is preliminary data.</text>
</comment>
<gene>
    <name evidence="2" type="ORF">chiPu_0026816</name>
</gene>
<name>A0A401TIS8_CHIPU</name>
<dbReference type="AlphaFoldDB" id="A0A401TIS8"/>